<sequence>MYMKFYADLPMWLHYNDKNQLHLIHESAKLLEENGFAGSLLFYQHTTLDPWIVATGTLQATNNHLPIIALQPNTIPPFSAAKMIHSLVHLYGRKVALNLIPGQSPSELRQVNDTVPAEERFDRLVEYIEILRSLLQSNDPLTYSGKYYTYNELQVFAQVDEDLRPIIFMPGASSLFQKAALQSVDVAIQLASPISQLVNSFDILYDSHVELCCRLGIIARPTSQEAIEVAKEEVPMRFMQIVKKQGRASGFYTEEEERIYFPTEQGKAFRGPLLVGSYDEVASYFRRYKDFGIKHIIFSCIRSVEDLQHVKEVLNRAEMVGMT</sequence>
<evidence type="ECO:0000256" key="3">
    <source>
        <dbReference type="ARBA" id="ARBA00023002"/>
    </source>
</evidence>
<dbReference type="InterPro" id="IPR036661">
    <property type="entry name" value="Luciferase-like_sf"/>
</dbReference>
<dbReference type="PANTHER" id="PTHR42847">
    <property type="entry name" value="ALKANESULFONATE MONOOXYGENASE"/>
    <property type="match status" value="1"/>
</dbReference>
<dbReference type="PANTHER" id="PTHR42847:SF4">
    <property type="entry name" value="ALKANESULFONATE MONOOXYGENASE-RELATED"/>
    <property type="match status" value="1"/>
</dbReference>
<keyword evidence="3" id="KW-0560">Oxidoreductase</keyword>
<organism evidence="6 7">
    <name type="scientific">Brevibacillus brevis</name>
    <name type="common">Bacillus brevis</name>
    <dbReference type="NCBI Taxonomy" id="1393"/>
    <lineage>
        <taxon>Bacteria</taxon>
        <taxon>Bacillati</taxon>
        <taxon>Bacillota</taxon>
        <taxon>Bacilli</taxon>
        <taxon>Bacillales</taxon>
        <taxon>Paenibacillaceae</taxon>
        <taxon>Brevibacillus</taxon>
    </lineage>
</organism>
<keyword evidence="4" id="KW-0503">Monooxygenase</keyword>
<reference evidence="6 7" key="1">
    <citation type="journal article" date="2015" name="Genome Announc.">
        <title>Draft Genome Sequence of Brevibacillus brevis DZQ7, a Plant Growth-Promoting Rhizobacterium with Broad-Spectrum Antimicrobial Activity.</title>
        <authorList>
            <person name="Hou Q."/>
            <person name="Wang C."/>
            <person name="Hou X."/>
            <person name="Xia Z."/>
            <person name="Ye J."/>
            <person name="Liu K."/>
            <person name="Liu H."/>
            <person name="Wang J."/>
            <person name="Guo H."/>
            <person name="Yu X."/>
            <person name="Yang Y."/>
            <person name="Du B."/>
            <person name="Ding Y."/>
        </authorList>
    </citation>
    <scope>NUCLEOTIDE SEQUENCE [LARGE SCALE GENOMIC DNA]</scope>
    <source>
        <strain evidence="6 7">DZQ7</strain>
    </source>
</reference>
<dbReference type="Pfam" id="PF00296">
    <property type="entry name" value="Bac_luciferase"/>
    <property type="match status" value="1"/>
</dbReference>
<evidence type="ECO:0000313" key="6">
    <source>
        <dbReference type="EMBL" id="AWX56417.1"/>
    </source>
</evidence>
<dbReference type="Proteomes" id="UP000036061">
    <property type="component" value="Chromosome"/>
</dbReference>
<keyword evidence="2" id="KW-0288">FMN</keyword>
<dbReference type="GO" id="GO:0008726">
    <property type="term" value="F:alkanesulfonate monooxygenase activity"/>
    <property type="evidence" value="ECO:0007669"/>
    <property type="project" value="TreeGrafter"/>
</dbReference>
<dbReference type="AlphaFoldDB" id="A0A2Z4MIR2"/>
<evidence type="ECO:0000256" key="4">
    <source>
        <dbReference type="ARBA" id="ARBA00023033"/>
    </source>
</evidence>
<name>A0A2Z4MIR2_BREBE</name>
<dbReference type="GO" id="GO:0046306">
    <property type="term" value="P:alkanesulfonate catabolic process"/>
    <property type="evidence" value="ECO:0007669"/>
    <property type="project" value="TreeGrafter"/>
</dbReference>
<proteinExistence type="predicted"/>
<evidence type="ECO:0000256" key="1">
    <source>
        <dbReference type="ARBA" id="ARBA00022630"/>
    </source>
</evidence>
<dbReference type="SUPFAM" id="SSF51679">
    <property type="entry name" value="Bacterial luciferase-like"/>
    <property type="match status" value="1"/>
</dbReference>
<dbReference type="InterPro" id="IPR011251">
    <property type="entry name" value="Luciferase-like_dom"/>
</dbReference>
<dbReference type="EMBL" id="CP030117">
    <property type="protein sequence ID" value="AWX56417.1"/>
    <property type="molecule type" value="Genomic_DNA"/>
</dbReference>
<evidence type="ECO:0000313" key="7">
    <source>
        <dbReference type="Proteomes" id="UP000036061"/>
    </source>
</evidence>
<protein>
    <submittedName>
        <fullName evidence="6">LLM class flavin-dependent oxidoreductase</fullName>
    </submittedName>
</protein>
<feature type="domain" description="Luciferase-like" evidence="5">
    <location>
        <begin position="17"/>
        <end position="294"/>
    </location>
</feature>
<gene>
    <name evidence="6" type="ORF">AB432_015845</name>
</gene>
<evidence type="ECO:0000259" key="5">
    <source>
        <dbReference type="Pfam" id="PF00296"/>
    </source>
</evidence>
<dbReference type="Gene3D" id="3.20.20.30">
    <property type="entry name" value="Luciferase-like domain"/>
    <property type="match status" value="1"/>
</dbReference>
<dbReference type="InterPro" id="IPR050172">
    <property type="entry name" value="SsuD_RutA_monooxygenase"/>
</dbReference>
<accession>A0A2Z4MIR2</accession>
<evidence type="ECO:0000256" key="2">
    <source>
        <dbReference type="ARBA" id="ARBA00022643"/>
    </source>
</evidence>
<keyword evidence="1" id="KW-0285">Flavoprotein</keyword>